<keyword evidence="1" id="KW-1133">Transmembrane helix</keyword>
<keyword evidence="1" id="KW-0472">Membrane</keyword>
<proteinExistence type="predicted"/>
<protein>
    <submittedName>
        <fullName evidence="2">Uncharacterized protein</fullName>
    </submittedName>
</protein>
<reference evidence="2 3" key="1">
    <citation type="journal article" date="2021" name="Elife">
        <title>Chloroplast acquisition without the gene transfer in kleptoplastic sea slugs, Plakobranchus ocellatus.</title>
        <authorList>
            <person name="Maeda T."/>
            <person name="Takahashi S."/>
            <person name="Yoshida T."/>
            <person name="Shimamura S."/>
            <person name="Takaki Y."/>
            <person name="Nagai Y."/>
            <person name="Toyoda A."/>
            <person name="Suzuki Y."/>
            <person name="Arimoto A."/>
            <person name="Ishii H."/>
            <person name="Satoh N."/>
            <person name="Nishiyama T."/>
            <person name="Hasebe M."/>
            <person name="Maruyama T."/>
            <person name="Minagawa J."/>
            <person name="Obokata J."/>
            <person name="Shigenobu S."/>
        </authorList>
    </citation>
    <scope>NUCLEOTIDE SEQUENCE [LARGE SCALE GENOMIC DNA]</scope>
</reference>
<accession>A0AAV4AK91</accession>
<evidence type="ECO:0000313" key="2">
    <source>
        <dbReference type="EMBL" id="GFO07260.1"/>
    </source>
</evidence>
<organism evidence="2 3">
    <name type="scientific">Plakobranchus ocellatus</name>
    <dbReference type="NCBI Taxonomy" id="259542"/>
    <lineage>
        <taxon>Eukaryota</taxon>
        <taxon>Metazoa</taxon>
        <taxon>Spiralia</taxon>
        <taxon>Lophotrochozoa</taxon>
        <taxon>Mollusca</taxon>
        <taxon>Gastropoda</taxon>
        <taxon>Heterobranchia</taxon>
        <taxon>Euthyneura</taxon>
        <taxon>Panpulmonata</taxon>
        <taxon>Sacoglossa</taxon>
        <taxon>Placobranchoidea</taxon>
        <taxon>Plakobranchidae</taxon>
        <taxon>Plakobranchus</taxon>
    </lineage>
</organism>
<dbReference type="EMBL" id="BLXT01003854">
    <property type="protein sequence ID" value="GFO07260.1"/>
    <property type="molecule type" value="Genomic_DNA"/>
</dbReference>
<evidence type="ECO:0000313" key="3">
    <source>
        <dbReference type="Proteomes" id="UP000735302"/>
    </source>
</evidence>
<name>A0AAV4AK91_9GAST</name>
<sequence>MTISQLRVDSSKVAPQPFLENQLQEALYETENVCLEEKIDQIQICFIGEKKGISTITESICITLFGSRLASGSVDISLVSVSLRAALLLLIYLIVFFNN</sequence>
<comment type="caution">
    <text evidence="2">The sequence shown here is derived from an EMBL/GenBank/DDBJ whole genome shotgun (WGS) entry which is preliminary data.</text>
</comment>
<gene>
    <name evidence="2" type="ORF">PoB_003376500</name>
</gene>
<dbReference type="Proteomes" id="UP000735302">
    <property type="component" value="Unassembled WGS sequence"/>
</dbReference>
<feature type="transmembrane region" description="Helical" evidence="1">
    <location>
        <begin position="76"/>
        <end position="97"/>
    </location>
</feature>
<evidence type="ECO:0000256" key="1">
    <source>
        <dbReference type="SAM" id="Phobius"/>
    </source>
</evidence>
<dbReference type="AlphaFoldDB" id="A0AAV4AK91"/>
<keyword evidence="1" id="KW-0812">Transmembrane</keyword>
<keyword evidence="3" id="KW-1185">Reference proteome</keyword>